<dbReference type="AlphaFoldDB" id="A0A0D0TM63"/>
<proteinExistence type="predicted"/>
<accession>A0A0D0TM63</accession>
<evidence type="ECO:0000313" key="3">
    <source>
        <dbReference type="Proteomes" id="UP000032210"/>
    </source>
</evidence>
<reference evidence="2 3" key="1">
    <citation type="submission" date="2015-01" db="EMBL/GenBank/DDBJ databases">
        <title>Genome sequence of the beneficial rhizobacterium Pseudomonas fluorescens 2-79.</title>
        <authorList>
            <person name="Thuermer A."/>
            <person name="Daniel R."/>
        </authorList>
    </citation>
    <scope>NUCLEOTIDE SEQUENCE [LARGE SCALE GENOMIC DNA]</scope>
    <source>
        <strain evidence="2 3">2-79</strain>
    </source>
</reference>
<keyword evidence="1" id="KW-0812">Transmembrane</keyword>
<gene>
    <name evidence="2" type="ORF">PFLU3_25720</name>
</gene>
<evidence type="ECO:0000313" key="2">
    <source>
        <dbReference type="EMBL" id="KIR22020.1"/>
    </source>
</evidence>
<evidence type="ECO:0000256" key="1">
    <source>
        <dbReference type="SAM" id="Phobius"/>
    </source>
</evidence>
<dbReference type="InterPro" id="IPR010654">
    <property type="entry name" value="Phage_lambda_tail_I"/>
</dbReference>
<dbReference type="PATRIC" id="fig|294.125.peg.2640"/>
<name>A0A0D0TM63_PSEFL</name>
<protein>
    <submittedName>
        <fullName evidence="2">Bacteriophage lambda tail assembly protein I</fullName>
    </submittedName>
</protein>
<sequence>MHHEKVRTVRLYGCLGASFGRVHRLAVRNASEAIHALCILVPGFERFLMESKDRGVTYSIFLGRDNIGQDRLNAPSGTSDIRIAPVLMGSKRAGSMQTIIGVALIVAASYFSGGLAASSGSSTLIGASSTTGWTFAASMGISMAMGGVMQLMSPMPKGLSTMDRPDNRSSYSFNGPVNTSIQGGPVGLLYGELTVGSAVVSAGIYAQDQL</sequence>
<comment type="caution">
    <text evidence="2">The sequence shown here is derived from an EMBL/GenBank/DDBJ whole genome shotgun (WGS) entry which is preliminary data.</text>
</comment>
<feature type="transmembrane region" description="Helical" evidence="1">
    <location>
        <begin position="98"/>
        <end position="120"/>
    </location>
</feature>
<keyword evidence="1" id="KW-0472">Membrane</keyword>
<keyword evidence="1" id="KW-1133">Transmembrane helix</keyword>
<dbReference type="Pfam" id="PF06805">
    <property type="entry name" value="Lambda_tail_I"/>
    <property type="match status" value="1"/>
</dbReference>
<dbReference type="RefSeq" id="WP_043048873.1">
    <property type="nucleotide sequence ID" value="NZ_JXCQ01000018.1"/>
</dbReference>
<dbReference type="EMBL" id="JXCQ01000018">
    <property type="protein sequence ID" value="KIR22020.1"/>
    <property type="molecule type" value="Genomic_DNA"/>
</dbReference>
<feature type="transmembrane region" description="Helical" evidence="1">
    <location>
        <begin position="132"/>
        <end position="152"/>
    </location>
</feature>
<dbReference type="Proteomes" id="UP000032210">
    <property type="component" value="Unassembled WGS sequence"/>
</dbReference>
<organism evidence="2 3">
    <name type="scientific">Pseudomonas fluorescens</name>
    <dbReference type="NCBI Taxonomy" id="294"/>
    <lineage>
        <taxon>Bacteria</taxon>
        <taxon>Pseudomonadati</taxon>
        <taxon>Pseudomonadota</taxon>
        <taxon>Gammaproteobacteria</taxon>
        <taxon>Pseudomonadales</taxon>
        <taxon>Pseudomonadaceae</taxon>
        <taxon>Pseudomonas</taxon>
    </lineage>
</organism>